<gene>
    <name evidence="9" type="ORF">METZ01_LOCUS63454</name>
</gene>
<dbReference type="PROSITE" id="PS51194">
    <property type="entry name" value="HELICASE_CTER"/>
    <property type="match status" value="1"/>
</dbReference>
<feature type="domain" description="Helicase C-terminal" evidence="7">
    <location>
        <begin position="225"/>
        <end position="385"/>
    </location>
</feature>
<dbReference type="CDD" id="cd18787">
    <property type="entry name" value="SF2_C_DEAD"/>
    <property type="match status" value="1"/>
</dbReference>
<evidence type="ECO:0000256" key="3">
    <source>
        <dbReference type="ARBA" id="ARBA00022806"/>
    </source>
</evidence>
<dbReference type="InterPro" id="IPR014001">
    <property type="entry name" value="Helicase_ATP-bd"/>
</dbReference>
<dbReference type="AlphaFoldDB" id="A0A381T305"/>
<feature type="domain" description="DEAD-box RNA helicase Q" evidence="8">
    <location>
        <begin position="1"/>
        <end position="29"/>
    </location>
</feature>
<reference evidence="9" key="1">
    <citation type="submission" date="2018-05" db="EMBL/GenBank/DDBJ databases">
        <authorList>
            <person name="Lanie J.A."/>
            <person name="Ng W.-L."/>
            <person name="Kazmierczak K.M."/>
            <person name="Andrzejewski T.M."/>
            <person name="Davidsen T.M."/>
            <person name="Wayne K.J."/>
            <person name="Tettelin H."/>
            <person name="Glass J.I."/>
            <person name="Rusch D."/>
            <person name="Podicherti R."/>
            <person name="Tsui H.-C.T."/>
            <person name="Winkler M.E."/>
        </authorList>
    </citation>
    <scope>NUCLEOTIDE SEQUENCE</scope>
</reference>
<dbReference type="InterPro" id="IPR001650">
    <property type="entry name" value="Helicase_C-like"/>
</dbReference>
<accession>A0A381T305</accession>
<evidence type="ECO:0000256" key="1">
    <source>
        <dbReference type="ARBA" id="ARBA00022741"/>
    </source>
</evidence>
<dbReference type="GO" id="GO:0005524">
    <property type="term" value="F:ATP binding"/>
    <property type="evidence" value="ECO:0007669"/>
    <property type="project" value="UniProtKB-KW"/>
</dbReference>
<dbReference type="InterPro" id="IPR011545">
    <property type="entry name" value="DEAD/DEAH_box_helicase_dom"/>
</dbReference>
<dbReference type="PROSITE" id="PS00039">
    <property type="entry name" value="DEAD_ATP_HELICASE"/>
    <property type="match status" value="1"/>
</dbReference>
<sequence>MNFSDINLNESIQKSLIDLDFINPTPIQIQTIPFLLESSQDLISLAQTGTGKTAAFGLPIINNINTKKKNTQSIILCPTRELCLQITKDLKLYSKYIKELRITPIYGGSDIRKQMRELKMGSQIVVGTPGRVLDLLNKKKLELKNIDIVVLDEADEMLNMGFKEDIDLILEGTNENKQILLFSATMPKEVLKISKNYMKKPKKIQVDFKNEGVKDIEHNYYLVVNLKDRYQVLRRICDINPHIYGIIFCRTRRECKDISSKLVQDGYNADSLNGDLSQPQRDHVMNRFRKKQIQLLVATDVAARGLDVNDLSHIINYNLPDENQIYIHRSGRTGRAGKKGISIIIGSVRDKRKILSIQKTINKEIIKKEIPKGKDICEVQLMNLIERIIHSEVNNDIEKFIPSIMEKVSHLNREDLLKQLVSLEFSRFLSFYNNVADINSDEKKRYLNKGKADKGFSRFFINLGKKHNLQPQNLIGIINEFTNNKDISIGKIDIMTGFSFFEIPTKHEKEILTTLEKFTWNNYKCGVELSKAINNDSKRKEKKYKKSRKGFRGNKSKSKGSFKKNFKSKKSYKRREHTFSIK</sequence>
<dbReference type="InterPro" id="IPR050079">
    <property type="entry name" value="DEAD_box_RNA_helicase"/>
</dbReference>
<evidence type="ECO:0000256" key="4">
    <source>
        <dbReference type="ARBA" id="ARBA00022840"/>
    </source>
</evidence>
<keyword evidence="4" id="KW-0067">ATP-binding</keyword>
<dbReference type="CDD" id="cd12252">
    <property type="entry name" value="RRM_DbpA"/>
    <property type="match status" value="1"/>
</dbReference>
<feature type="region of interest" description="Disordered" evidence="5">
    <location>
        <begin position="537"/>
        <end position="582"/>
    </location>
</feature>
<keyword evidence="2" id="KW-0378">Hydrolase</keyword>
<evidence type="ECO:0000259" key="6">
    <source>
        <dbReference type="PROSITE" id="PS51192"/>
    </source>
</evidence>
<evidence type="ECO:0000259" key="8">
    <source>
        <dbReference type="PROSITE" id="PS51195"/>
    </source>
</evidence>
<evidence type="ECO:0008006" key="10">
    <source>
        <dbReference type="Google" id="ProtNLM"/>
    </source>
</evidence>
<proteinExistence type="predicted"/>
<keyword evidence="1" id="KW-0547">Nucleotide-binding</keyword>
<organism evidence="9">
    <name type="scientific">marine metagenome</name>
    <dbReference type="NCBI Taxonomy" id="408172"/>
    <lineage>
        <taxon>unclassified sequences</taxon>
        <taxon>metagenomes</taxon>
        <taxon>ecological metagenomes</taxon>
    </lineage>
</organism>
<dbReference type="InterPro" id="IPR044742">
    <property type="entry name" value="DEAD/DEAH_RhlB"/>
</dbReference>
<dbReference type="PANTHER" id="PTHR47959:SF13">
    <property type="entry name" value="ATP-DEPENDENT RNA HELICASE RHLE"/>
    <property type="match status" value="1"/>
</dbReference>
<dbReference type="Pfam" id="PF00271">
    <property type="entry name" value="Helicase_C"/>
    <property type="match status" value="1"/>
</dbReference>
<dbReference type="Pfam" id="PF03880">
    <property type="entry name" value="DbpA"/>
    <property type="match status" value="1"/>
</dbReference>
<dbReference type="SMART" id="SM00490">
    <property type="entry name" value="HELICc"/>
    <property type="match status" value="1"/>
</dbReference>
<dbReference type="InterPro" id="IPR027417">
    <property type="entry name" value="P-loop_NTPase"/>
</dbReference>
<dbReference type="InterPro" id="IPR005580">
    <property type="entry name" value="DbpA/CsdA_RNA-bd_dom"/>
</dbReference>
<keyword evidence="3" id="KW-0347">Helicase</keyword>
<dbReference type="SUPFAM" id="SSF52540">
    <property type="entry name" value="P-loop containing nucleoside triphosphate hydrolases"/>
    <property type="match status" value="1"/>
</dbReference>
<dbReference type="GO" id="GO:0003676">
    <property type="term" value="F:nucleic acid binding"/>
    <property type="evidence" value="ECO:0007669"/>
    <property type="project" value="InterPro"/>
</dbReference>
<dbReference type="InterPro" id="IPR012677">
    <property type="entry name" value="Nucleotide-bd_a/b_plait_sf"/>
</dbReference>
<dbReference type="InterPro" id="IPR014014">
    <property type="entry name" value="RNA_helicase_DEAD_Q_motif"/>
</dbReference>
<evidence type="ECO:0000256" key="2">
    <source>
        <dbReference type="ARBA" id="ARBA00022801"/>
    </source>
</evidence>
<dbReference type="SMART" id="SM00487">
    <property type="entry name" value="DEXDc"/>
    <property type="match status" value="1"/>
</dbReference>
<protein>
    <recommendedName>
        <fullName evidence="10">DEAD/DEAH box helicase</fullName>
    </recommendedName>
</protein>
<dbReference type="EMBL" id="UINC01003951">
    <property type="protein sequence ID" value="SVA10600.1"/>
    <property type="molecule type" value="Genomic_DNA"/>
</dbReference>
<feature type="domain" description="Helicase ATP-binding" evidence="6">
    <location>
        <begin position="33"/>
        <end position="204"/>
    </location>
</feature>
<dbReference type="InterPro" id="IPR000629">
    <property type="entry name" value="RNA-helicase_DEAD-box_CS"/>
</dbReference>
<dbReference type="Gene3D" id="3.30.70.330">
    <property type="match status" value="1"/>
</dbReference>
<evidence type="ECO:0000256" key="5">
    <source>
        <dbReference type="SAM" id="MobiDB-lite"/>
    </source>
</evidence>
<evidence type="ECO:0000259" key="7">
    <source>
        <dbReference type="PROSITE" id="PS51194"/>
    </source>
</evidence>
<dbReference type="PROSITE" id="PS51195">
    <property type="entry name" value="Q_MOTIF"/>
    <property type="match status" value="1"/>
</dbReference>
<dbReference type="GO" id="GO:0003724">
    <property type="term" value="F:RNA helicase activity"/>
    <property type="evidence" value="ECO:0007669"/>
    <property type="project" value="InterPro"/>
</dbReference>
<feature type="compositionally biased region" description="Basic residues" evidence="5">
    <location>
        <begin position="540"/>
        <end position="576"/>
    </location>
</feature>
<dbReference type="GO" id="GO:0016787">
    <property type="term" value="F:hydrolase activity"/>
    <property type="evidence" value="ECO:0007669"/>
    <property type="project" value="UniProtKB-KW"/>
</dbReference>
<name>A0A381T305_9ZZZZ</name>
<dbReference type="CDD" id="cd00268">
    <property type="entry name" value="DEADc"/>
    <property type="match status" value="1"/>
</dbReference>
<dbReference type="GO" id="GO:0005829">
    <property type="term" value="C:cytosol"/>
    <property type="evidence" value="ECO:0007669"/>
    <property type="project" value="TreeGrafter"/>
</dbReference>
<evidence type="ECO:0000313" key="9">
    <source>
        <dbReference type="EMBL" id="SVA10600.1"/>
    </source>
</evidence>
<dbReference type="PANTHER" id="PTHR47959">
    <property type="entry name" value="ATP-DEPENDENT RNA HELICASE RHLE-RELATED"/>
    <property type="match status" value="1"/>
</dbReference>
<dbReference type="Gene3D" id="3.40.50.300">
    <property type="entry name" value="P-loop containing nucleotide triphosphate hydrolases"/>
    <property type="match status" value="2"/>
</dbReference>
<dbReference type="PROSITE" id="PS51192">
    <property type="entry name" value="HELICASE_ATP_BIND_1"/>
    <property type="match status" value="1"/>
</dbReference>
<dbReference type="Pfam" id="PF00270">
    <property type="entry name" value="DEAD"/>
    <property type="match status" value="1"/>
</dbReference>